<evidence type="ECO:0000256" key="4">
    <source>
        <dbReference type="ARBA" id="ARBA00023163"/>
    </source>
</evidence>
<dbReference type="SUPFAM" id="SSF46785">
    <property type="entry name" value="Winged helix' DNA-binding domain"/>
    <property type="match status" value="1"/>
</dbReference>
<dbReference type="EMBL" id="SMRT01000003">
    <property type="protein sequence ID" value="TDF98684.1"/>
    <property type="molecule type" value="Genomic_DNA"/>
</dbReference>
<sequence length="297" mass="34005">MNLQQLRVFVLTVNYKKLTLVAEKLKISQPTVTFHLNKLQEQIGVPLFLSSSNRLIRLTDVGESFYHYAKQMIGMEDEMLNMVDEFRGLQRGRIAIGSTYTPATYILPQYLSLFMELHPHVTISLEVNIASRLLDMLNNFELDVAIMPHYRWEHEEGEYFITPLARDDLILILSPGHPLAGMREVGLDHLRKLAIIMHEKKSVSRELIDQWSEANRLQLQSVLEVSATETMKEMVKKQLGAAILSQKSCEREIGSGELIAFPLPSFPASRHIYMVRKKEKLPTPAIKAFLDCITRDA</sequence>
<dbReference type="PROSITE" id="PS50931">
    <property type="entry name" value="HTH_LYSR"/>
    <property type="match status" value="1"/>
</dbReference>
<organism evidence="6 7">
    <name type="scientific">Paenibacillus piri</name>
    <dbReference type="NCBI Taxonomy" id="2547395"/>
    <lineage>
        <taxon>Bacteria</taxon>
        <taxon>Bacillati</taxon>
        <taxon>Bacillota</taxon>
        <taxon>Bacilli</taxon>
        <taxon>Bacillales</taxon>
        <taxon>Paenibacillaceae</taxon>
        <taxon>Paenibacillus</taxon>
    </lineage>
</organism>
<dbReference type="RefSeq" id="WP_133226971.1">
    <property type="nucleotide sequence ID" value="NZ_SMRT01000003.1"/>
</dbReference>
<dbReference type="OrthoDB" id="9785745at2"/>
<feature type="domain" description="HTH lysR-type" evidence="5">
    <location>
        <begin position="1"/>
        <end position="59"/>
    </location>
</feature>
<protein>
    <submittedName>
        <fullName evidence="6">LysR family transcriptional regulator</fullName>
    </submittedName>
</protein>
<keyword evidence="2" id="KW-0805">Transcription regulation</keyword>
<dbReference type="InterPro" id="IPR005119">
    <property type="entry name" value="LysR_subst-bd"/>
</dbReference>
<evidence type="ECO:0000256" key="3">
    <source>
        <dbReference type="ARBA" id="ARBA00023125"/>
    </source>
</evidence>
<dbReference type="SUPFAM" id="SSF53850">
    <property type="entry name" value="Periplasmic binding protein-like II"/>
    <property type="match status" value="1"/>
</dbReference>
<dbReference type="Gene3D" id="1.10.10.10">
    <property type="entry name" value="Winged helix-like DNA-binding domain superfamily/Winged helix DNA-binding domain"/>
    <property type="match status" value="1"/>
</dbReference>
<evidence type="ECO:0000256" key="1">
    <source>
        <dbReference type="ARBA" id="ARBA00009437"/>
    </source>
</evidence>
<evidence type="ECO:0000313" key="7">
    <source>
        <dbReference type="Proteomes" id="UP000295636"/>
    </source>
</evidence>
<dbReference type="Proteomes" id="UP000295636">
    <property type="component" value="Unassembled WGS sequence"/>
</dbReference>
<dbReference type="Gene3D" id="3.40.190.290">
    <property type="match status" value="1"/>
</dbReference>
<proteinExistence type="inferred from homology"/>
<dbReference type="GO" id="GO:0003700">
    <property type="term" value="F:DNA-binding transcription factor activity"/>
    <property type="evidence" value="ECO:0007669"/>
    <property type="project" value="InterPro"/>
</dbReference>
<evidence type="ECO:0000256" key="2">
    <source>
        <dbReference type="ARBA" id="ARBA00023015"/>
    </source>
</evidence>
<dbReference type="InterPro" id="IPR036388">
    <property type="entry name" value="WH-like_DNA-bd_sf"/>
</dbReference>
<keyword evidence="4" id="KW-0804">Transcription</keyword>
<accession>A0A4V2ZTW2</accession>
<dbReference type="InterPro" id="IPR036390">
    <property type="entry name" value="WH_DNA-bd_sf"/>
</dbReference>
<dbReference type="Pfam" id="PF00126">
    <property type="entry name" value="HTH_1"/>
    <property type="match status" value="1"/>
</dbReference>
<dbReference type="GO" id="GO:0000976">
    <property type="term" value="F:transcription cis-regulatory region binding"/>
    <property type="evidence" value="ECO:0007669"/>
    <property type="project" value="TreeGrafter"/>
</dbReference>
<comment type="similarity">
    <text evidence="1">Belongs to the LysR transcriptional regulatory family.</text>
</comment>
<dbReference type="Pfam" id="PF03466">
    <property type="entry name" value="LysR_substrate"/>
    <property type="match status" value="1"/>
</dbReference>
<reference evidence="6 7" key="1">
    <citation type="submission" date="2019-03" db="EMBL/GenBank/DDBJ databases">
        <title>This is whole genome sequence of Paenibacillus sp MS74 strain.</title>
        <authorList>
            <person name="Trinh H.N."/>
        </authorList>
    </citation>
    <scope>NUCLEOTIDE SEQUENCE [LARGE SCALE GENOMIC DNA]</scope>
    <source>
        <strain evidence="6 7">MS74</strain>
    </source>
</reference>
<dbReference type="PANTHER" id="PTHR30126:SF39">
    <property type="entry name" value="HTH-TYPE TRANSCRIPTIONAL REGULATOR CYSL"/>
    <property type="match status" value="1"/>
</dbReference>
<dbReference type="InterPro" id="IPR000847">
    <property type="entry name" value="LysR_HTH_N"/>
</dbReference>
<comment type="caution">
    <text evidence="6">The sequence shown here is derived from an EMBL/GenBank/DDBJ whole genome shotgun (WGS) entry which is preliminary data.</text>
</comment>
<dbReference type="AlphaFoldDB" id="A0A4V2ZTW2"/>
<gene>
    <name evidence="6" type="ORF">E1757_09115</name>
</gene>
<evidence type="ECO:0000313" key="6">
    <source>
        <dbReference type="EMBL" id="TDF98684.1"/>
    </source>
</evidence>
<dbReference type="PANTHER" id="PTHR30126">
    <property type="entry name" value="HTH-TYPE TRANSCRIPTIONAL REGULATOR"/>
    <property type="match status" value="1"/>
</dbReference>
<evidence type="ECO:0000259" key="5">
    <source>
        <dbReference type="PROSITE" id="PS50931"/>
    </source>
</evidence>
<keyword evidence="7" id="KW-1185">Reference proteome</keyword>
<name>A0A4V2ZTW2_9BACL</name>
<keyword evidence="3" id="KW-0238">DNA-binding</keyword>